<comment type="similarity">
    <text evidence="1">Belongs to the HMG-CoA lyase family.</text>
</comment>
<dbReference type="InterPro" id="IPR000891">
    <property type="entry name" value="PYR_CT"/>
</dbReference>
<feature type="domain" description="Pyruvate carboxyltransferase" evidence="4">
    <location>
        <begin position="7"/>
        <end position="274"/>
    </location>
</feature>
<dbReference type="EMBL" id="BAABJY010000002">
    <property type="protein sequence ID" value="GAA4868213.1"/>
    <property type="molecule type" value="Genomic_DNA"/>
</dbReference>
<keyword evidence="3 5" id="KW-0456">Lyase</keyword>
<organism evidence="5 6">
    <name type="scientific">Luteimonas vadosa</name>
    <dbReference type="NCBI Taxonomy" id="1165507"/>
    <lineage>
        <taxon>Bacteria</taxon>
        <taxon>Pseudomonadati</taxon>
        <taxon>Pseudomonadota</taxon>
        <taxon>Gammaproteobacteria</taxon>
        <taxon>Lysobacterales</taxon>
        <taxon>Lysobacteraceae</taxon>
        <taxon>Luteimonas</taxon>
    </lineage>
</organism>
<evidence type="ECO:0000256" key="3">
    <source>
        <dbReference type="ARBA" id="ARBA00023239"/>
    </source>
</evidence>
<dbReference type="InterPro" id="IPR013785">
    <property type="entry name" value="Aldolase_TIM"/>
</dbReference>
<evidence type="ECO:0000256" key="2">
    <source>
        <dbReference type="ARBA" id="ARBA00022723"/>
    </source>
</evidence>
<keyword evidence="2" id="KW-0479">Metal-binding</keyword>
<comment type="caution">
    <text evidence="5">The sequence shown here is derived from an EMBL/GenBank/DDBJ whole genome shotgun (WGS) entry which is preliminary data.</text>
</comment>
<dbReference type="PANTHER" id="PTHR42738:SF7">
    <property type="entry name" value="HYDROXYMETHYLGLUTARYL-COA LYASE"/>
    <property type="match status" value="1"/>
</dbReference>
<dbReference type="Pfam" id="PF00682">
    <property type="entry name" value="HMGL-like"/>
    <property type="match status" value="1"/>
</dbReference>
<dbReference type="Gene3D" id="3.20.20.70">
    <property type="entry name" value="Aldolase class I"/>
    <property type="match status" value="1"/>
</dbReference>
<accession>A0ABP9E7P9</accession>
<gene>
    <name evidence="5" type="ORF">GCM10023332_20910</name>
</gene>
<sequence>MALPARVRIVEVGPRDGLQNEATPVPTASKIALIDRLSASGLQAIEATSFVSPKWVPQLADAAEVYAGIRRRPGVRYPVLVPNEQGYERALAAGVEEVAVFAAASEAFSRKNINATIAESLERFEPVLARAREDGIAVRGYVSTVLGCPYQGEVPLADVVRVATTLHGMGCYEVSLGDTIGVGTPGKARKMLQAVAGEIPMGALAVHFHDTYGQGLANVLACLEKGVAVVDAAVSGTGGCPYAKGASGNVATEDVVYMLHGLGIDTGIDLDSLVDTGRWLAAQLGRATGSKVTRARAAA</sequence>
<dbReference type="InterPro" id="IPR043594">
    <property type="entry name" value="HMGL"/>
</dbReference>
<dbReference type="CDD" id="cd07938">
    <property type="entry name" value="DRE_TIM_HMGL"/>
    <property type="match status" value="1"/>
</dbReference>
<evidence type="ECO:0000259" key="4">
    <source>
        <dbReference type="PROSITE" id="PS50991"/>
    </source>
</evidence>
<evidence type="ECO:0000313" key="5">
    <source>
        <dbReference type="EMBL" id="GAA4868213.1"/>
    </source>
</evidence>
<name>A0ABP9E7P9_9GAMM</name>
<proteinExistence type="inferred from homology"/>
<reference evidence="6" key="1">
    <citation type="journal article" date="2019" name="Int. J. Syst. Evol. Microbiol.">
        <title>The Global Catalogue of Microorganisms (GCM) 10K type strain sequencing project: providing services to taxonomists for standard genome sequencing and annotation.</title>
        <authorList>
            <consortium name="The Broad Institute Genomics Platform"/>
            <consortium name="The Broad Institute Genome Sequencing Center for Infectious Disease"/>
            <person name="Wu L."/>
            <person name="Ma J."/>
        </authorList>
    </citation>
    <scope>NUCLEOTIDE SEQUENCE [LARGE SCALE GENOMIC DNA]</scope>
    <source>
        <strain evidence="6">JCM 18392</strain>
    </source>
</reference>
<evidence type="ECO:0000256" key="1">
    <source>
        <dbReference type="ARBA" id="ARBA00009405"/>
    </source>
</evidence>
<evidence type="ECO:0000313" key="6">
    <source>
        <dbReference type="Proteomes" id="UP001501323"/>
    </source>
</evidence>
<protein>
    <submittedName>
        <fullName evidence="5">Hydroxymethylglutaryl-CoA lyase</fullName>
    </submittedName>
</protein>
<dbReference type="NCBIfam" id="NF004283">
    <property type="entry name" value="PRK05692.1"/>
    <property type="match status" value="1"/>
</dbReference>
<dbReference type="PROSITE" id="PS50991">
    <property type="entry name" value="PYR_CT"/>
    <property type="match status" value="1"/>
</dbReference>
<keyword evidence="6" id="KW-1185">Reference proteome</keyword>
<dbReference type="Proteomes" id="UP001501323">
    <property type="component" value="Unassembled WGS sequence"/>
</dbReference>
<dbReference type="SUPFAM" id="SSF51569">
    <property type="entry name" value="Aldolase"/>
    <property type="match status" value="1"/>
</dbReference>
<dbReference type="PANTHER" id="PTHR42738">
    <property type="entry name" value="HYDROXYMETHYLGLUTARYL-COA LYASE"/>
    <property type="match status" value="1"/>
</dbReference>
<dbReference type="GO" id="GO:0016829">
    <property type="term" value="F:lyase activity"/>
    <property type="evidence" value="ECO:0007669"/>
    <property type="project" value="UniProtKB-KW"/>
</dbReference>